<dbReference type="GO" id="GO:0003700">
    <property type="term" value="F:DNA-binding transcription factor activity"/>
    <property type="evidence" value="ECO:0007669"/>
    <property type="project" value="InterPro"/>
</dbReference>
<evidence type="ECO:0000256" key="1">
    <source>
        <dbReference type="ARBA" id="ARBA00023015"/>
    </source>
</evidence>
<keyword evidence="2" id="KW-0238">DNA-binding</keyword>
<dbReference type="PROSITE" id="PS01124">
    <property type="entry name" value="HTH_ARAC_FAMILY_2"/>
    <property type="match status" value="1"/>
</dbReference>
<reference evidence="5" key="3">
    <citation type="journal article" name="Syst. Appl. Microbiol.">
        <title>Streptomyces alkaliterrae sp. nov., isolated from an alkaline soil, and emended descriptions of Streptomyces alkaliphilus, Streptomyces calidiresistens and Streptomyces durbertensis.</title>
        <authorList>
            <person name="Swiecimska M."/>
            <person name="Golinska P."/>
            <person name="Nouioui I."/>
            <person name="Wypij M."/>
            <person name="Rai M."/>
            <person name="Sangal V."/>
            <person name="Goodfellow M."/>
        </authorList>
    </citation>
    <scope>NUCLEOTIDE SEQUENCE</scope>
    <source>
        <strain evidence="5">OF8</strain>
    </source>
</reference>
<dbReference type="Proteomes" id="UP000517765">
    <property type="component" value="Unassembled WGS sequence"/>
</dbReference>
<dbReference type="SUPFAM" id="SSF52317">
    <property type="entry name" value="Class I glutamine amidotransferase-like"/>
    <property type="match status" value="1"/>
</dbReference>
<evidence type="ECO:0000313" key="7">
    <source>
        <dbReference type="Proteomes" id="UP000320857"/>
    </source>
</evidence>
<dbReference type="InterPro" id="IPR018060">
    <property type="entry name" value="HTH_AraC"/>
</dbReference>
<evidence type="ECO:0000256" key="2">
    <source>
        <dbReference type="ARBA" id="ARBA00023125"/>
    </source>
</evidence>
<dbReference type="Pfam" id="PF12833">
    <property type="entry name" value="HTH_18"/>
    <property type="match status" value="1"/>
</dbReference>
<dbReference type="CDD" id="cd03137">
    <property type="entry name" value="GATase1_AraC_1"/>
    <property type="match status" value="1"/>
</dbReference>
<dbReference type="InterPro" id="IPR009057">
    <property type="entry name" value="Homeodomain-like_sf"/>
</dbReference>
<dbReference type="OrthoDB" id="3660033at2"/>
<dbReference type="PROSITE" id="PS00041">
    <property type="entry name" value="HTH_ARAC_FAMILY_1"/>
    <property type="match status" value="1"/>
</dbReference>
<keyword evidence="3" id="KW-0804">Transcription</keyword>
<dbReference type="PANTHER" id="PTHR43130:SF3">
    <property type="entry name" value="HTH-TYPE TRANSCRIPTIONAL REGULATOR RV1931C"/>
    <property type="match status" value="1"/>
</dbReference>
<evidence type="ECO:0000313" key="6">
    <source>
        <dbReference type="EMBL" id="MQS01456.1"/>
    </source>
</evidence>
<dbReference type="SMART" id="SM00342">
    <property type="entry name" value="HTH_ARAC"/>
    <property type="match status" value="1"/>
</dbReference>
<organism evidence="6 7">
    <name type="scientific">Streptomyces alkaliterrae</name>
    <dbReference type="NCBI Taxonomy" id="2213162"/>
    <lineage>
        <taxon>Bacteria</taxon>
        <taxon>Bacillati</taxon>
        <taxon>Actinomycetota</taxon>
        <taxon>Actinomycetes</taxon>
        <taxon>Kitasatosporales</taxon>
        <taxon>Streptomycetaceae</taxon>
        <taxon>Streptomyces</taxon>
    </lineage>
</organism>
<evidence type="ECO:0000313" key="8">
    <source>
        <dbReference type="Proteomes" id="UP000517765"/>
    </source>
</evidence>
<accession>A0A5P0YMD5</accession>
<dbReference type="Pfam" id="PF01965">
    <property type="entry name" value="DJ-1_PfpI"/>
    <property type="match status" value="1"/>
</dbReference>
<dbReference type="EMBL" id="JABJXA010000097">
    <property type="protein sequence ID" value="MBB1260431.1"/>
    <property type="molecule type" value="Genomic_DNA"/>
</dbReference>
<dbReference type="InterPro" id="IPR002818">
    <property type="entry name" value="DJ-1/PfpI"/>
</dbReference>
<dbReference type="EMBL" id="VJYK02000041">
    <property type="protein sequence ID" value="MQS01456.1"/>
    <property type="molecule type" value="Genomic_DNA"/>
</dbReference>
<keyword evidence="7" id="KW-1185">Reference proteome</keyword>
<sequence>MTVIAILALDGVLPFELSVPGQVFGTANEVADTEHYRLRVCSPSRTVTTSPDRGAFRIQAPYRLDALAEADTVVVPAHADFLSPPPGPVVTALRAAAARGARMASVCVGAFTLAAAGLLDGHRVTTHWQYADELARRHPRVTVDGDVLFVDNGDLINSAGVAAALDLCLHLVQRDLGADCAAATARRTVMPLRRDGGQAQFVEHPHMPAGTTTLEPTLHWMAGNLHRPLTLEDIAQHAAMSVRSLNRHFRAQTGTTPQQWLLRARVRRAQQLLETTDLPIERVADASGFGSTVTLRHHFARMAGTSPHAYRTAFQARESAGAGPAGEYVKSS</sequence>
<evidence type="ECO:0000256" key="3">
    <source>
        <dbReference type="ARBA" id="ARBA00023163"/>
    </source>
</evidence>
<dbReference type="RefSeq" id="WP_143646930.1">
    <property type="nucleotide sequence ID" value="NZ_JABJXA010000097.1"/>
</dbReference>
<evidence type="ECO:0000259" key="4">
    <source>
        <dbReference type="PROSITE" id="PS01124"/>
    </source>
</evidence>
<dbReference type="InterPro" id="IPR018062">
    <property type="entry name" value="HTH_AraC-typ_CS"/>
</dbReference>
<dbReference type="GO" id="GO:0043565">
    <property type="term" value="F:sequence-specific DNA binding"/>
    <property type="evidence" value="ECO:0007669"/>
    <property type="project" value="InterPro"/>
</dbReference>
<gene>
    <name evidence="6" type="ORF">FNX44_006110</name>
    <name evidence="5" type="ORF">H3147_16530</name>
</gene>
<dbReference type="InterPro" id="IPR052158">
    <property type="entry name" value="INH-QAR"/>
</dbReference>
<comment type="caution">
    <text evidence="6">The sequence shown here is derived from an EMBL/GenBank/DDBJ whole genome shotgun (WGS) entry which is preliminary data.</text>
</comment>
<dbReference type="Proteomes" id="UP000320857">
    <property type="component" value="Unassembled WGS sequence"/>
</dbReference>
<feature type="domain" description="HTH araC/xylS-type" evidence="4">
    <location>
        <begin position="215"/>
        <end position="313"/>
    </location>
</feature>
<dbReference type="SUPFAM" id="SSF46689">
    <property type="entry name" value="Homeodomain-like"/>
    <property type="match status" value="2"/>
</dbReference>
<evidence type="ECO:0000313" key="5">
    <source>
        <dbReference type="EMBL" id="MBB1260431.1"/>
    </source>
</evidence>
<reference evidence="8" key="2">
    <citation type="submission" date="2020-05" db="EMBL/GenBank/DDBJ databases">
        <title>Classification of alakaliphilic streptomycetes isolated from an alkaline soil next to Lonar Crater, India and a proposal for the recognition of Streptomyces alkaliterrae sp. nov.</title>
        <authorList>
            <person name="Golinska P."/>
        </authorList>
    </citation>
    <scope>NUCLEOTIDE SEQUENCE [LARGE SCALE GENOMIC DNA]</scope>
    <source>
        <strain evidence="8">OF8</strain>
    </source>
</reference>
<dbReference type="PANTHER" id="PTHR43130">
    <property type="entry name" value="ARAC-FAMILY TRANSCRIPTIONAL REGULATOR"/>
    <property type="match status" value="1"/>
</dbReference>
<dbReference type="AlphaFoldDB" id="A0A5P0YMD5"/>
<protein>
    <submittedName>
        <fullName evidence="6">Helix-turn-helix domain-containing protein</fullName>
    </submittedName>
</protein>
<dbReference type="Gene3D" id="3.40.50.880">
    <property type="match status" value="1"/>
</dbReference>
<dbReference type="InterPro" id="IPR029062">
    <property type="entry name" value="Class_I_gatase-like"/>
</dbReference>
<reference evidence="6 7" key="1">
    <citation type="submission" date="2019-10" db="EMBL/GenBank/DDBJ databases">
        <title>Streptomyces sp. nov., a novel actinobacterium isolated from alkaline environment.</title>
        <authorList>
            <person name="Golinska P."/>
        </authorList>
    </citation>
    <scope>NUCLEOTIDE SEQUENCE [LARGE SCALE GENOMIC DNA]</scope>
    <source>
        <strain evidence="6 7">OF1</strain>
    </source>
</reference>
<keyword evidence="1" id="KW-0805">Transcription regulation</keyword>
<name>A0A5P0YMD5_9ACTN</name>
<dbReference type="Gene3D" id="1.10.10.60">
    <property type="entry name" value="Homeodomain-like"/>
    <property type="match status" value="1"/>
</dbReference>
<proteinExistence type="predicted"/>